<sequence>MSPVTLQVVQDSPSGYLMSSGVPDLFWSSSKTRRNGEGHPDGKPSQCDSSECSGAGNGNQTHSMSDGATPSTGSESSAQSSQGSPTLCSTITTPTASTTISTRAAGSDATESNSLTASIPSSSASPSSLLSSSATSAVSSTQAKPHSNTGAIIGGIVGGVVLLSIAALILFIFLRRRRRMKHTAPSAEFMHPNSPFQRLNTARSGSPTRTRSVFDMLPSPNNGDAGGKSLLRSLSRRDYKSPPTLEKVTVDTTSAVHAL</sequence>
<dbReference type="GO" id="GO:0005524">
    <property type="term" value="F:ATP binding"/>
    <property type="evidence" value="ECO:0007669"/>
    <property type="project" value="UniProtKB-KW"/>
</dbReference>
<dbReference type="Proteomes" id="UP000219338">
    <property type="component" value="Unassembled WGS sequence"/>
</dbReference>
<keyword evidence="5" id="KW-1133">Transmembrane helix</keyword>
<dbReference type="Gene3D" id="1.20.5.510">
    <property type="entry name" value="Single helix bin"/>
    <property type="match status" value="1"/>
</dbReference>
<evidence type="ECO:0000256" key="1">
    <source>
        <dbReference type="ARBA" id="ARBA00022553"/>
    </source>
</evidence>
<keyword evidence="5" id="KW-0812">Transmembrane</keyword>
<feature type="transmembrane region" description="Helical" evidence="5">
    <location>
        <begin position="151"/>
        <end position="174"/>
    </location>
</feature>
<feature type="compositionally biased region" description="Low complexity" evidence="4">
    <location>
        <begin position="69"/>
        <end position="102"/>
    </location>
</feature>
<keyword evidence="8" id="KW-1185">Reference proteome</keyword>
<dbReference type="Pfam" id="PF21314">
    <property type="entry name" value="TM_ErbB1"/>
    <property type="match status" value="1"/>
</dbReference>
<evidence type="ECO:0000313" key="8">
    <source>
        <dbReference type="Proteomes" id="UP000219338"/>
    </source>
</evidence>
<feature type="compositionally biased region" description="Polar residues" evidence="4">
    <location>
        <begin position="46"/>
        <end position="68"/>
    </location>
</feature>
<protein>
    <recommendedName>
        <fullName evidence="6">Epidermal growth factor receptor-like transmembrane-juxtamembrane segment domain-containing protein</fullName>
    </recommendedName>
</protein>
<feature type="region of interest" description="Disordered" evidence="4">
    <location>
        <begin position="187"/>
        <end position="209"/>
    </location>
</feature>
<feature type="compositionally biased region" description="Low complexity" evidence="4">
    <location>
        <begin position="112"/>
        <end position="131"/>
    </location>
</feature>
<reference evidence="8" key="1">
    <citation type="journal article" date="2017" name="Nat. Ecol. Evol.">
        <title>Genome expansion and lineage-specific genetic innovations in the forest pathogenic fungi Armillaria.</title>
        <authorList>
            <person name="Sipos G."/>
            <person name="Prasanna A.N."/>
            <person name="Walter M.C."/>
            <person name="O'Connor E."/>
            <person name="Balint B."/>
            <person name="Krizsan K."/>
            <person name="Kiss B."/>
            <person name="Hess J."/>
            <person name="Varga T."/>
            <person name="Slot J."/>
            <person name="Riley R."/>
            <person name="Boka B."/>
            <person name="Rigling D."/>
            <person name="Barry K."/>
            <person name="Lee J."/>
            <person name="Mihaltcheva S."/>
            <person name="LaButti K."/>
            <person name="Lipzen A."/>
            <person name="Waldron R."/>
            <person name="Moloney N.M."/>
            <person name="Sperisen C."/>
            <person name="Kredics L."/>
            <person name="Vagvoelgyi C."/>
            <person name="Patrignani A."/>
            <person name="Fitzpatrick D."/>
            <person name="Nagy I."/>
            <person name="Doyle S."/>
            <person name="Anderson J.B."/>
            <person name="Grigoriev I.V."/>
            <person name="Gueldener U."/>
            <person name="Muensterkoetter M."/>
            <person name="Nagy L.G."/>
        </authorList>
    </citation>
    <scope>NUCLEOTIDE SEQUENCE [LARGE SCALE GENOMIC DNA]</scope>
    <source>
        <strain evidence="8">C18/9</strain>
    </source>
</reference>
<evidence type="ECO:0000259" key="6">
    <source>
        <dbReference type="Pfam" id="PF21314"/>
    </source>
</evidence>
<evidence type="ECO:0000256" key="5">
    <source>
        <dbReference type="SAM" id="Phobius"/>
    </source>
</evidence>
<feature type="compositionally biased region" description="Polar residues" evidence="4">
    <location>
        <begin position="194"/>
        <end position="209"/>
    </location>
</feature>
<dbReference type="EMBL" id="FUEG01000005">
    <property type="protein sequence ID" value="SJL04511.1"/>
    <property type="molecule type" value="Genomic_DNA"/>
</dbReference>
<keyword evidence="5" id="KW-0472">Membrane</keyword>
<evidence type="ECO:0000256" key="4">
    <source>
        <dbReference type="SAM" id="MobiDB-lite"/>
    </source>
</evidence>
<accession>A0A284R704</accession>
<dbReference type="InterPro" id="IPR049328">
    <property type="entry name" value="TM_ErbB1"/>
</dbReference>
<feature type="compositionally biased region" description="Polar residues" evidence="4">
    <location>
        <begin position="1"/>
        <end position="13"/>
    </location>
</feature>
<gene>
    <name evidence="7" type="ORF">ARMOST_07878</name>
</gene>
<keyword evidence="1" id="KW-0597">Phosphoprotein</keyword>
<dbReference type="OrthoDB" id="3057674at2759"/>
<keyword evidence="2" id="KW-0547">Nucleotide-binding</keyword>
<dbReference type="AlphaFoldDB" id="A0A284R704"/>
<feature type="region of interest" description="Disordered" evidence="4">
    <location>
        <begin position="1"/>
        <end position="131"/>
    </location>
</feature>
<evidence type="ECO:0000256" key="3">
    <source>
        <dbReference type="ARBA" id="ARBA00022840"/>
    </source>
</evidence>
<proteinExistence type="predicted"/>
<dbReference type="STRING" id="47428.A0A284R704"/>
<evidence type="ECO:0000313" key="7">
    <source>
        <dbReference type="EMBL" id="SJL04511.1"/>
    </source>
</evidence>
<keyword evidence="3" id="KW-0067">ATP-binding</keyword>
<evidence type="ECO:0000256" key="2">
    <source>
        <dbReference type="ARBA" id="ARBA00022741"/>
    </source>
</evidence>
<dbReference type="OMA" id="QDSPSGY"/>
<name>A0A284R704_ARMOS</name>
<organism evidence="7 8">
    <name type="scientific">Armillaria ostoyae</name>
    <name type="common">Armillaria root rot fungus</name>
    <dbReference type="NCBI Taxonomy" id="47428"/>
    <lineage>
        <taxon>Eukaryota</taxon>
        <taxon>Fungi</taxon>
        <taxon>Dikarya</taxon>
        <taxon>Basidiomycota</taxon>
        <taxon>Agaricomycotina</taxon>
        <taxon>Agaricomycetes</taxon>
        <taxon>Agaricomycetidae</taxon>
        <taxon>Agaricales</taxon>
        <taxon>Marasmiineae</taxon>
        <taxon>Physalacriaceae</taxon>
        <taxon>Armillaria</taxon>
    </lineage>
</organism>
<feature type="domain" description="Epidermal growth factor receptor-like transmembrane-juxtamembrane segment" evidence="6">
    <location>
        <begin position="152"/>
        <end position="181"/>
    </location>
</feature>